<evidence type="ECO:0000313" key="3">
    <source>
        <dbReference type="Proteomes" id="UP000258309"/>
    </source>
</evidence>
<dbReference type="AlphaFoldDB" id="A0A3E2HHP5"/>
<comment type="caution">
    <text evidence="2">The sequence shown here is derived from an EMBL/GenBank/DDBJ whole genome shotgun (WGS) entry which is preliminary data.</text>
</comment>
<feature type="non-terminal residue" evidence="2">
    <location>
        <position position="347"/>
    </location>
</feature>
<accession>A0A3E2HHP5</accession>
<evidence type="ECO:0000256" key="1">
    <source>
        <dbReference type="ARBA" id="ARBA00023002"/>
    </source>
</evidence>
<dbReference type="Gene3D" id="3.40.50.720">
    <property type="entry name" value="NAD(P)-binding Rossmann-like Domain"/>
    <property type="match status" value="1"/>
</dbReference>
<sequence length="347" mass="37551">MKSDSLPPIRDSDLKYFLRTQIWTKPKPPPPSTSLAGSTALITGSNGGIGLECARVLLGLNLSHIILGVRNVEKGEVAASSLRKAHPQAKVEAWTLDMASYESIQTFTQRCSNLSRLDIVILNAAIFNVDFVVNRSTGHEETFQVNCLSTTLLAILLLPMLKSKSPAHAPGRLTLVSSTLALRADFPNQSSVPLIPSLDDRKVFDGPRQYSLSKMLVLMLMVKISASVSANDVVVNAVGPAVTGGSSKLDRNASPFMRIVVGVLKVLAAHTPKQAAWLYVNGGVVRGKESHGCFIINGDIYPFHALMVTSEGQRTMDQLWKETLEELKFAGVEEILAGSQSPMERSS</sequence>
<gene>
    <name evidence="2" type="ORF">B7463_g3369</name>
</gene>
<dbReference type="SUPFAM" id="SSF51735">
    <property type="entry name" value="NAD(P)-binding Rossmann-fold domains"/>
    <property type="match status" value="1"/>
</dbReference>
<protein>
    <recommendedName>
        <fullName evidence="4">Short-chain dehydrogenase/reductase family protein</fullName>
    </recommendedName>
</protein>
<dbReference type="InterPro" id="IPR002347">
    <property type="entry name" value="SDR_fam"/>
</dbReference>
<organism evidence="2 3">
    <name type="scientific">Scytalidium lignicola</name>
    <name type="common">Hyphomycete</name>
    <dbReference type="NCBI Taxonomy" id="5539"/>
    <lineage>
        <taxon>Eukaryota</taxon>
        <taxon>Fungi</taxon>
        <taxon>Dikarya</taxon>
        <taxon>Ascomycota</taxon>
        <taxon>Pezizomycotina</taxon>
        <taxon>Leotiomycetes</taxon>
        <taxon>Leotiomycetes incertae sedis</taxon>
        <taxon>Scytalidium</taxon>
    </lineage>
</organism>
<proteinExistence type="predicted"/>
<feature type="non-terminal residue" evidence="2">
    <location>
        <position position="1"/>
    </location>
</feature>
<dbReference type="GO" id="GO:0016491">
    <property type="term" value="F:oxidoreductase activity"/>
    <property type="evidence" value="ECO:0007669"/>
    <property type="project" value="UniProtKB-KW"/>
</dbReference>
<name>A0A3E2HHP5_SCYLI</name>
<dbReference type="PRINTS" id="PR00081">
    <property type="entry name" value="GDHRDH"/>
</dbReference>
<dbReference type="OrthoDB" id="542013at2759"/>
<dbReference type="InterPro" id="IPR036291">
    <property type="entry name" value="NAD(P)-bd_dom_sf"/>
</dbReference>
<keyword evidence="3" id="KW-1185">Reference proteome</keyword>
<dbReference type="OMA" id="INVEALY"/>
<keyword evidence="1" id="KW-0560">Oxidoreductase</keyword>
<dbReference type="PANTHER" id="PTHR43157">
    <property type="entry name" value="PHOSPHATIDYLINOSITOL-GLYCAN BIOSYNTHESIS CLASS F PROTEIN-RELATED"/>
    <property type="match status" value="1"/>
</dbReference>
<evidence type="ECO:0008006" key="4">
    <source>
        <dbReference type="Google" id="ProtNLM"/>
    </source>
</evidence>
<dbReference type="STRING" id="5539.A0A3E2HHP5"/>
<evidence type="ECO:0000313" key="2">
    <source>
        <dbReference type="EMBL" id="RFU32946.1"/>
    </source>
</evidence>
<dbReference type="Pfam" id="PF00106">
    <property type="entry name" value="adh_short"/>
    <property type="match status" value="1"/>
</dbReference>
<dbReference type="EMBL" id="NCSJ02000044">
    <property type="protein sequence ID" value="RFU32946.1"/>
    <property type="molecule type" value="Genomic_DNA"/>
</dbReference>
<dbReference type="PANTHER" id="PTHR43157:SF35">
    <property type="entry name" value="DEHYDROGENASE_REDUCTASE FAMILY PROTEIN, PUTATIVE-RELATED"/>
    <property type="match status" value="1"/>
</dbReference>
<reference evidence="2 3" key="1">
    <citation type="submission" date="2018-05" db="EMBL/GenBank/DDBJ databases">
        <title>Draft genome sequence of Scytalidium lignicola DSM 105466, a ubiquitous saprotrophic fungus.</title>
        <authorList>
            <person name="Buettner E."/>
            <person name="Gebauer A.M."/>
            <person name="Hofrichter M."/>
            <person name="Liers C."/>
            <person name="Kellner H."/>
        </authorList>
    </citation>
    <scope>NUCLEOTIDE SEQUENCE [LARGE SCALE GENOMIC DNA]</scope>
    <source>
        <strain evidence="2 3">DSM 105466</strain>
    </source>
</reference>
<dbReference type="Proteomes" id="UP000258309">
    <property type="component" value="Unassembled WGS sequence"/>
</dbReference>